<dbReference type="InterPro" id="IPR002464">
    <property type="entry name" value="DNA/RNA_helicase_DEAH_CS"/>
</dbReference>
<dbReference type="InterPro" id="IPR006555">
    <property type="entry name" value="ATP-dep_Helicase_C"/>
</dbReference>
<keyword evidence="1" id="KW-0479">Metal-binding</keyword>
<dbReference type="GO" id="GO:0046872">
    <property type="term" value="F:metal ion binding"/>
    <property type="evidence" value="ECO:0007669"/>
    <property type="project" value="UniProtKB-KW"/>
</dbReference>
<dbReference type="InterPro" id="IPR014013">
    <property type="entry name" value="Helic_SF1/SF2_ATP-bd_DinG/Rad3"/>
</dbReference>
<evidence type="ECO:0000259" key="10">
    <source>
        <dbReference type="PROSITE" id="PS51193"/>
    </source>
</evidence>
<keyword evidence="7" id="KW-0411">Iron-sulfur</keyword>
<dbReference type="Pfam" id="PF06733">
    <property type="entry name" value="DEAD_2"/>
    <property type="match status" value="1"/>
</dbReference>
<dbReference type="SMART" id="SM00488">
    <property type="entry name" value="DEXDc2"/>
    <property type="match status" value="1"/>
</dbReference>
<dbReference type="PANTHER" id="PTHR11472:SF47">
    <property type="entry name" value="FANCONI ANEMIA GROUP J PROTEIN"/>
    <property type="match status" value="1"/>
</dbReference>
<gene>
    <name evidence="11" type="ORF">CYNAS_LOCUS10156</name>
</gene>
<dbReference type="GO" id="GO:0003678">
    <property type="term" value="F:DNA helicase activity"/>
    <property type="evidence" value="ECO:0007669"/>
    <property type="project" value="InterPro"/>
</dbReference>
<keyword evidence="2" id="KW-0547">Nucleotide-binding</keyword>
<evidence type="ECO:0000256" key="4">
    <source>
        <dbReference type="ARBA" id="ARBA00022806"/>
    </source>
</evidence>
<evidence type="ECO:0000256" key="6">
    <source>
        <dbReference type="ARBA" id="ARBA00023004"/>
    </source>
</evidence>
<dbReference type="GO" id="GO:0005524">
    <property type="term" value="F:ATP binding"/>
    <property type="evidence" value="ECO:0007669"/>
    <property type="project" value="UniProtKB-KW"/>
</dbReference>
<proteinExistence type="predicted"/>
<feature type="region of interest" description="Disordered" evidence="9">
    <location>
        <begin position="1"/>
        <end position="55"/>
    </location>
</feature>
<dbReference type="Gene3D" id="3.40.50.300">
    <property type="entry name" value="P-loop containing nucleotide triphosphate hydrolases"/>
    <property type="match status" value="3"/>
</dbReference>
<evidence type="ECO:0000256" key="9">
    <source>
        <dbReference type="SAM" id="MobiDB-lite"/>
    </source>
</evidence>
<dbReference type="Proteomes" id="UP001176961">
    <property type="component" value="Unassembled WGS sequence"/>
</dbReference>
<organism evidence="11 12">
    <name type="scientific">Cylicocyclus nassatus</name>
    <name type="common">Nematode worm</name>
    <dbReference type="NCBI Taxonomy" id="53992"/>
    <lineage>
        <taxon>Eukaryota</taxon>
        <taxon>Metazoa</taxon>
        <taxon>Ecdysozoa</taxon>
        <taxon>Nematoda</taxon>
        <taxon>Chromadorea</taxon>
        <taxon>Rhabditida</taxon>
        <taxon>Rhabditina</taxon>
        <taxon>Rhabditomorpha</taxon>
        <taxon>Strongyloidea</taxon>
        <taxon>Strongylidae</taxon>
        <taxon>Cylicocyclus</taxon>
    </lineage>
</organism>
<comment type="caution">
    <text evidence="11">The sequence shown here is derived from an EMBL/GenBank/DDBJ whole genome shotgun (WGS) entry which is preliminary data.</text>
</comment>
<dbReference type="PROSITE" id="PS00690">
    <property type="entry name" value="DEAH_ATP_HELICASE"/>
    <property type="match status" value="1"/>
</dbReference>
<dbReference type="Pfam" id="PF13307">
    <property type="entry name" value="Helicase_C_2"/>
    <property type="match status" value="1"/>
</dbReference>
<dbReference type="GO" id="GO:0005634">
    <property type="term" value="C:nucleus"/>
    <property type="evidence" value="ECO:0007669"/>
    <property type="project" value="TreeGrafter"/>
</dbReference>
<keyword evidence="8" id="KW-0413">Isomerase</keyword>
<dbReference type="PANTHER" id="PTHR11472">
    <property type="entry name" value="DNA REPAIR DEAD HELICASE RAD3/XP-D SUBFAMILY MEMBER"/>
    <property type="match status" value="1"/>
</dbReference>
<dbReference type="InterPro" id="IPR010614">
    <property type="entry name" value="RAD3-like_helicase_DEAD"/>
</dbReference>
<dbReference type="AlphaFoldDB" id="A0AA36M4S9"/>
<evidence type="ECO:0000256" key="2">
    <source>
        <dbReference type="ARBA" id="ARBA00022741"/>
    </source>
</evidence>
<keyword evidence="4" id="KW-0347">Helicase</keyword>
<dbReference type="EMBL" id="CATQJL010000223">
    <property type="protein sequence ID" value="CAJ0598173.1"/>
    <property type="molecule type" value="Genomic_DNA"/>
</dbReference>
<dbReference type="FunFam" id="3.40.50.300:FF:003493">
    <property type="entry name" value="Predicted protein"/>
    <property type="match status" value="1"/>
</dbReference>
<sequence length="976" mass="110149">MDTPARMQAFFQKRNARGRRSGRGSKQQNREPWQAPIADQYGEDGRDNSPKVMTPTVFKPKKRKREKLIIDNSQYEKLPMCGIEVRLPVGLKPYPSQKLMMVRILTALTKKLNLLAESPTGSGKTMALLASSCAWIEGYKRKRNEARTSCPIHRSGGEADMAMASGLPSDLPTKQEPHSPEIYADNIKLETKVEPTPDTPQYKPSLPYDDEFFNDFASSPAPIPMKAESSTEKSEQKACSCLPKVRIYYGTRTHKQIGQVVKEFSRLPYGGITSHTILASREQSCINVAARESSDISGYCKELLSAGGMGCRFKDAMKGRFERPQYIRFALDQTGSTVFDIEELVDSLSSMATPICPYFSSTRILTQDADIIFCPFSYLVDPIIRNSSDVHLKNSVVILDEAHNIEDNCREAASFTFYEKEISDSLGNLREKENMTLKLLEKSNGALELMEGMEKESENYLIENYSTDLERITALALLMDDISKWFRDSASKLLSSARVDGSGKLSNTVNHGYIEVDLRRFHLHPDDSRYEVAEAAYRGLLSSYQERQDSRPPDNKISSVAIVCLEKWFYFTEYFKDEKKRSMYKLNVCSEKVYQYHERGGYIQGEGRRDGQAGPKNLNYSQMTGDEADVWLSSTQGPSGHEPIRAGYRTSFSLWCMSPELAFTSAFSECRSVILASGTLCPVETLKTELGLKFHSQMEGEQVIPSEQIFAAVLPVGPSGHHLCATYRNVSDGSSPFVSELALSIRTICQTVPKGILCFFPSYRMLTLVFEYMENASILRQVQQRKVVVKEPRRSSDLPAVMEIYEDAVRNPAHHGRHVDGALMFAVFRGKVSEGIDFADDLARLVISVGIPFPNAMDDLVKEKKVYNDEFCKTKALLTGDQWYVSQAYRALNQALGRCLRHRNDWGALVLVDERLTAQAVRSGGKVVSSARVSTWIQKQLHVFHQFTDFETSLADFVRRMQLKDEERQFEISDDF</sequence>
<dbReference type="GO" id="GO:0003677">
    <property type="term" value="F:DNA binding"/>
    <property type="evidence" value="ECO:0007669"/>
    <property type="project" value="InterPro"/>
</dbReference>
<keyword evidence="6" id="KW-0408">Iron</keyword>
<reference evidence="11" key="1">
    <citation type="submission" date="2023-07" db="EMBL/GenBank/DDBJ databases">
        <authorList>
            <consortium name="CYATHOMIX"/>
        </authorList>
    </citation>
    <scope>NUCLEOTIDE SEQUENCE</scope>
    <source>
        <strain evidence="11">N/A</strain>
    </source>
</reference>
<accession>A0AA36M4S9</accession>
<keyword evidence="5" id="KW-0067">ATP-binding</keyword>
<dbReference type="GO" id="GO:1990918">
    <property type="term" value="P:double-strand break repair involved in meiotic recombination"/>
    <property type="evidence" value="ECO:0007669"/>
    <property type="project" value="TreeGrafter"/>
</dbReference>
<evidence type="ECO:0000256" key="5">
    <source>
        <dbReference type="ARBA" id="ARBA00022840"/>
    </source>
</evidence>
<dbReference type="InterPro" id="IPR045028">
    <property type="entry name" value="DinG/Rad3-like"/>
</dbReference>
<name>A0AA36M4S9_CYLNA</name>
<evidence type="ECO:0000256" key="1">
    <source>
        <dbReference type="ARBA" id="ARBA00022723"/>
    </source>
</evidence>
<evidence type="ECO:0000256" key="8">
    <source>
        <dbReference type="ARBA" id="ARBA00023235"/>
    </source>
</evidence>
<dbReference type="PROSITE" id="PS51193">
    <property type="entry name" value="HELICASE_ATP_BIND_2"/>
    <property type="match status" value="1"/>
</dbReference>
<feature type="domain" description="Helicase ATP-binding" evidence="10">
    <location>
        <begin position="83"/>
        <end position="457"/>
    </location>
</feature>
<evidence type="ECO:0000313" key="11">
    <source>
        <dbReference type="EMBL" id="CAJ0598173.1"/>
    </source>
</evidence>
<dbReference type="GO" id="GO:0006289">
    <property type="term" value="P:nucleotide-excision repair"/>
    <property type="evidence" value="ECO:0007669"/>
    <property type="project" value="TreeGrafter"/>
</dbReference>
<feature type="compositionally biased region" description="Basic residues" evidence="9">
    <location>
        <begin position="14"/>
        <end position="23"/>
    </location>
</feature>
<dbReference type="SMART" id="SM00491">
    <property type="entry name" value="HELICc2"/>
    <property type="match status" value="1"/>
</dbReference>
<evidence type="ECO:0000256" key="3">
    <source>
        <dbReference type="ARBA" id="ARBA00022801"/>
    </source>
</evidence>
<evidence type="ECO:0000256" key="7">
    <source>
        <dbReference type="ARBA" id="ARBA00023014"/>
    </source>
</evidence>
<dbReference type="InterPro" id="IPR027417">
    <property type="entry name" value="P-loop_NTPase"/>
</dbReference>
<keyword evidence="12" id="KW-1185">Reference proteome</keyword>
<dbReference type="SUPFAM" id="SSF52540">
    <property type="entry name" value="P-loop containing nucleoside triphosphate hydrolases"/>
    <property type="match status" value="2"/>
</dbReference>
<protein>
    <recommendedName>
        <fullName evidence="10">Helicase ATP-binding domain-containing protein</fullName>
    </recommendedName>
</protein>
<dbReference type="GO" id="GO:0051536">
    <property type="term" value="F:iron-sulfur cluster binding"/>
    <property type="evidence" value="ECO:0007669"/>
    <property type="project" value="UniProtKB-KW"/>
</dbReference>
<dbReference type="CDD" id="cd18788">
    <property type="entry name" value="SF2_C_XPD"/>
    <property type="match status" value="1"/>
</dbReference>
<dbReference type="GO" id="GO:0016818">
    <property type="term" value="F:hydrolase activity, acting on acid anhydrides, in phosphorus-containing anhydrides"/>
    <property type="evidence" value="ECO:0007669"/>
    <property type="project" value="InterPro"/>
</dbReference>
<keyword evidence="3" id="KW-0378">Hydrolase</keyword>
<evidence type="ECO:0000313" key="12">
    <source>
        <dbReference type="Proteomes" id="UP001176961"/>
    </source>
</evidence>
<dbReference type="InterPro" id="IPR006554">
    <property type="entry name" value="Helicase-like_DEXD_c2"/>
</dbReference>